<feature type="compositionally biased region" description="Polar residues" evidence="1">
    <location>
        <begin position="57"/>
        <end position="72"/>
    </location>
</feature>
<feature type="region of interest" description="Disordered" evidence="1">
    <location>
        <begin position="1"/>
        <end position="74"/>
    </location>
</feature>
<protein>
    <submittedName>
        <fullName evidence="2">Uncharacterized protein</fullName>
    </submittedName>
</protein>
<organism evidence="2">
    <name type="scientific">Candidozyma auris</name>
    <name type="common">Yeast</name>
    <name type="synonym">Candida auris</name>
    <dbReference type="NCBI Taxonomy" id="498019"/>
    <lineage>
        <taxon>Eukaryota</taxon>
        <taxon>Fungi</taxon>
        <taxon>Dikarya</taxon>
        <taxon>Ascomycota</taxon>
        <taxon>Saccharomycotina</taxon>
        <taxon>Pichiomycetes</taxon>
        <taxon>Metschnikowiaceae</taxon>
        <taxon>Candidozyma</taxon>
    </lineage>
</organism>
<dbReference type="EMBL" id="CP076752">
    <property type="protein sequence ID" value="QWW24754.1"/>
    <property type="molecule type" value="Genomic_DNA"/>
</dbReference>
<name>A0A8F2W2Z5_CANAR</name>
<feature type="compositionally biased region" description="Low complexity" evidence="1">
    <location>
        <begin position="43"/>
        <end position="56"/>
    </location>
</feature>
<sequence length="178" mass="19671">MSDWASKLQQKDSAKEGSLTKEKSKSGTPLEKSMEKSQEKNHSSNQSQSQSSSHSQAQNVKQSNKNEASEFNGSEMANFLKNSYASVLEEAKKDKAGEKIRIYQSLESPSGWTKATNGKQKEDRHMSIIGEVARQLSQSSPNPAQAILAGSYRGMSQMDSAIKISRERDVISQAFYSK</sequence>
<feature type="compositionally biased region" description="Basic and acidic residues" evidence="1">
    <location>
        <begin position="9"/>
        <end position="25"/>
    </location>
</feature>
<dbReference type="AlphaFoldDB" id="A0A8F2W2Z5"/>
<evidence type="ECO:0000256" key="1">
    <source>
        <dbReference type="SAM" id="MobiDB-lite"/>
    </source>
</evidence>
<reference evidence="2" key="1">
    <citation type="submission" date="2021-06" db="EMBL/GenBank/DDBJ databases">
        <title>Candida auris outbreak in lebanese hospital.</title>
        <authorList>
            <person name="Finianos M."/>
        </authorList>
    </citation>
    <scope>NUCLEOTIDE SEQUENCE</scope>
    <source>
        <strain evidence="2">CA7LBN</strain>
    </source>
</reference>
<dbReference type="Proteomes" id="UP000825438">
    <property type="component" value="Chromosome IV"/>
</dbReference>
<proteinExistence type="predicted"/>
<feature type="compositionally biased region" description="Basic and acidic residues" evidence="1">
    <location>
        <begin position="32"/>
        <end position="42"/>
    </location>
</feature>
<accession>A0A8F2W2Z5</accession>
<gene>
    <name evidence="2" type="ORF">CA7LBN_003611</name>
</gene>
<evidence type="ECO:0000313" key="2">
    <source>
        <dbReference type="EMBL" id="QWW24754.1"/>
    </source>
</evidence>